<feature type="region of interest" description="Disordered" evidence="10">
    <location>
        <begin position="513"/>
        <end position="532"/>
    </location>
</feature>
<feature type="region of interest" description="Disordered" evidence="10">
    <location>
        <begin position="458"/>
        <end position="491"/>
    </location>
</feature>
<keyword evidence="3" id="KW-1003">Cell membrane</keyword>
<feature type="compositionally biased region" description="Basic and acidic residues" evidence="10">
    <location>
        <begin position="470"/>
        <end position="482"/>
    </location>
</feature>
<evidence type="ECO:0000256" key="3">
    <source>
        <dbReference type="ARBA" id="ARBA00022475"/>
    </source>
</evidence>
<keyword evidence="6 11" id="KW-1133">Transmembrane helix</keyword>
<name>A0AAV2HSC9_LYMST</name>
<evidence type="ECO:0000256" key="10">
    <source>
        <dbReference type="SAM" id="MobiDB-lite"/>
    </source>
</evidence>
<dbReference type="GO" id="GO:0034702">
    <property type="term" value="C:monoatomic ion channel complex"/>
    <property type="evidence" value="ECO:0007669"/>
    <property type="project" value="UniProtKB-KW"/>
</dbReference>
<keyword evidence="8 11" id="KW-0472">Membrane</keyword>
<gene>
    <name evidence="12" type="ORF">GSLYS_00009729001</name>
</gene>
<keyword evidence="2" id="KW-0813">Transport</keyword>
<evidence type="ECO:0000256" key="6">
    <source>
        <dbReference type="ARBA" id="ARBA00022989"/>
    </source>
</evidence>
<keyword evidence="5" id="KW-0851">Voltage-gated channel</keyword>
<sequence length="600" mass="65278">MLRIFKRSKVVTITAKSNAMSSPDVYTISPLTIGGFQKGDDLQPCTSPTRGGILKGFPQASNGRISGNPNGHVTGDHGKSGGLEAHGAKHVRHSIVSIASSTFESLAPPEDLTTIKRCQRRLSVLLHTHVLLIVVSTLAALDAVCVIGQLICDILIMREKLDYYEVLDETLTEHLFDHIPGLNKTLHGKWNLDAILDVLRGDDVHFTSYPLSTPPRAPALRSLVENATLSTVTATVSAAVEAVFAGEDPVTGHRSKRAIEPKVPGHEVDHGLRYTMTHIFHLGSLVILSALLLETFLKIFAMGTKLKHHKLEVFDAIVVAVSWCLDVAFWEGIWAHPGTEAAMILIYLLPWRVVRIVNSFVLVIQEKDHVELKIVKQRLRQSVKKNKESLEKTSMYKHELKALAGLCRKLGASDSEITACSPIGKAVRRGSLHSVLERAASLTLISTMSSMGSVPSLFDMGDISSDDEDSSHQHDDLGRKASQDPTVKSAFSSTTIDSIDEVFTFEKGRLYGVENNGYGGRSHSVSSKDSTAIQIDPPADQAEGEKQEFTATENNNTATKTTDTAAENTDTATENTDKATEVTATTAHLPATRTNSDTRL</sequence>
<evidence type="ECO:0000256" key="7">
    <source>
        <dbReference type="ARBA" id="ARBA00023065"/>
    </source>
</evidence>
<reference evidence="12 13" key="1">
    <citation type="submission" date="2024-04" db="EMBL/GenBank/DDBJ databases">
        <authorList>
            <consortium name="Genoscope - CEA"/>
            <person name="William W."/>
        </authorList>
    </citation>
    <scope>NUCLEOTIDE SEQUENCE [LARGE SCALE GENOMIC DNA]</scope>
</reference>
<dbReference type="AlphaFoldDB" id="A0AAV2HSC9"/>
<evidence type="ECO:0000256" key="1">
    <source>
        <dbReference type="ARBA" id="ARBA00004651"/>
    </source>
</evidence>
<feature type="compositionally biased region" description="Polar residues" evidence="10">
    <location>
        <begin position="582"/>
        <end position="600"/>
    </location>
</feature>
<dbReference type="GO" id="GO:0030171">
    <property type="term" value="F:voltage-gated proton channel activity"/>
    <property type="evidence" value="ECO:0007669"/>
    <property type="project" value="InterPro"/>
</dbReference>
<evidence type="ECO:0000313" key="12">
    <source>
        <dbReference type="EMBL" id="CAL1535769.1"/>
    </source>
</evidence>
<evidence type="ECO:0008006" key="14">
    <source>
        <dbReference type="Google" id="ProtNLM"/>
    </source>
</evidence>
<evidence type="ECO:0000256" key="11">
    <source>
        <dbReference type="SAM" id="Phobius"/>
    </source>
</evidence>
<comment type="subcellular location">
    <subcellularLocation>
        <location evidence="1">Cell membrane</location>
        <topology evidence="1">Multi-pass membrane protein</topology>
    </subcellularLocation>
</comment>
<proteinExistence type="predicted"/>
<evidence type="ECO:0000313" key="13">
    <source>
        <dbReference type="Proteomes" id="UP001497497"/>
    </source>
</evidence>
<organism evidence="12 13">
    <name type="scientific">Lymnaea stagnalis</name>
    <name type="common">Great pond snail</name>
    <name type="synonym">Helix stagnalis</name>
    <dbReference type="NCBI Taxonomy" id="6523"/>
    <lineage>
        <taxon>Eukaryota</taxon>
        <taxon>Metazoa</taxon>
        <taxon>Spiralia</taxon>
        <taxon>Lophotrochozoa</taxon>
        <taxon>Mollusca</taxon>
        <taxon>Gastropoda</taxon>
        <taxon>Heterobranchia</taxon>
        <taxon>Euthyneura</taxon>
        <taxon>Panpulmonata</taxon>
        <taxon>Hygrophila</taxon>
        <taxon>Lymnaeoidea</taxon>
        <taxon>Lymnaeidae</taxon>
        <taxon>Lymnaea</taxon>
    </lineage>
</organism>
<dbReference type="InterPro" id="IPR027359">
    <property type="entry name" value="Volt_channel_dom_sf"/>
</dbReference>
<keyword evidence="13" id="KW-1185">Reference proteome</keyword>
<evidence type="ECO:0000256" key="4">
    <source>
        <dbReference type="ARBA" id="ARBA00022692"/>
    </source>
</evidence>
<accession>A0AAV2HSC9</accession>
<dbReference type="InterPro" id="IPR031846">
    <property type="entry name" value="Hvcn1"/>
</dbReference>
<feature type="region of interest" description="Disordered" evidence="10">
    <location>
        <begin position="539"/>
        <end position="600"/>
    </location>
</feature>
<keyword evidence="7" id="KW-0406">Ion transport</keyword>
<feature type="transmembrane region" description="Helical" evidence="11">
    <location>
        <begin position="130"/>
        <end position="157"/>
    </location>
</feature>
<feature type="compositionally biased region" description="Polar residues" evidence="10">
    <location>
        <begin position="523"/>
        <end position="532"/>
    </location>
</feature>
<evidence type="ECO:0000256" key="5">
    <source>
        <dbReference type="ARBA" id="ARBA00022882"/>
    </source>
</evidence>
<dbReference type="GO" id="GO:0005886">
    <property type="term" value="C:plasma membrane"/>
    <property type="evidence" value="ECO:0007669"/>
    <property type="project" value="UniProtKB-SubCell"/>
</dbReference>
<dbReference type="PANTHER" id="PTHR46480">
    <property type="entry name" value="F20B24.22"/>
    <property type="match status" value="1"/>
</dbReference>
<keyword evidence="9" id="KW-0407">Ion channel</keyword>
<dbReference type="Gene3D" id="1.20.120.350">
    <property type="entry name" value="Voltage-gated potassium channels. Chain C"/>
    <property type="match status" value="1"/>
</dbReference>
<protein>
    <recommendedName>
        <fullName evidence="14">Voltage-gated hydrogen channel 1</fullName>
    </recommendedName>
</protein>
<feature type="region of interest" description="Disordered" evidence="10">
    <location>
        <begin position="64"/>
        <end position="84"/>
    </location>
</feature>
<feature type="compositionally biased region" description="Low complexity" evidence="10">
    <location>
        <begin position="550"/>
        <end position="574"/>
    </location>
</feature>
<keyword evidence="4 11" id="KW-0812">Transmembrane</keyword>
<dbReference type="PANTHER" id="PTHR46480:SF1">
    <property type="entry name" value="VOLTAGE-GATED HYDROGEN CHANNEL 1"/>
    <property type="match status" value="1"/>
</dbReference>
<comment type="caution">
    <text evidence="12">The sequence shown here is derived from an EMBL/GenBank/DDBJ whole genome shotgun (WGS) entry which is preliminary data.</text>
</comment>
<evidence type="ECO:0000256" key="9">
    <source>
        <dbReference type="ARBA" id="ARBA00023303"/>
    </source>
</evidence>
<dbReference type="Proteomes" id="UP001497497">
    <property type="component" value="Unassembled WGS sequence"/>
</dbReference>
<evidence type="ECO:0000256" key="8">
    <source>
        <dbReference type="ARBA" id="ARBA00023136"/>
    </source>
</evidence>
<evidence type="ECO:0000256" key="2">
    <source>
        <dbReference type="ARBA" id="ARBA00022448"/>
    </source>
</evidence>
<dbReference type="EMBL" id="CAXITT010000210">
    <property type="protein sequence ID" value="CAL1535769.1"/>
    <property type="molecule type" value="Genomic_DNA"/>
</dbReference>